<reference evidence="2 3" key="1">
    <citation type="submission" date="2023-07" db="EMBL/GenBank/DDBJ databases">
        <title>Genomic Encyclopedia of Type Strains, Phase IV (KMG-IV): sequencing the most valuable type-strain genomes for metagenomic binning, comparative biology and taxonomic classification.</title>
        <authorList>
            <person name="Goeker M."/>
        </authorList>
    </citation>
    <scope>NUCLEOTIDE SEQUENCE [LARGE SCALE GENOMIC DNA]</scope>
    <source>
        <strain evidence="2 3">DSM 14914</strain>
    </source>
</reference>
<gene>
    <name evidence="2" type="ORF">QOZ95_005443</name>
</gene>
<protein>
    <recommendedName>
        <fullName evidence="1">DUF4158 domain-containing protein</fullName>
    </recommendedName>
</protein>
<organism evidence="2 3">
    <name type="scientific">Paenibacillus brasilensis</name>
    <dbReference type="NCBI Taxonomy" id="128574"/>
    <lineage>
        <taxon>Bacteria</taxon>
        <taxon>Bacillati</taxon>
        <taxon>Bacillota</taxon>
        <taxon>Bacilli</taxon>
        <taxon>Bacillales</taxon>
        <taxon>Paenibacillaceae</taxon>
        <taxon>Paenibacillus</taxon>
    </lineage>
</organism>
<name>A0ABU0L7G4_9BACL</name>
<comment type="caution">
    <text evidence="2">The sequence shown here is derived from an EMBL/GenBank/DDBJ whole genome shotgun (WGS) entry which is preliminary data.</text>
</comment>
<dbReference type="Proteomes" id="UP001242811">
    <property type="component" value="Unassembled WGS sequence"/>
</dbReference>
<dbReference type="Pfam" id="PF13700">
    <property type="entry name" value="DUF4158"/>
    <property type="match status" value="1"/>
</dbReference>
<proteinExistence type="predicted"/>
<evidence type="ECO:0000313" key="2">
    <source>
        <dbReference type="EMBL" id="MDQ0497224.1"/>
    </source>
</evidence>
<keyword evidence="3" id="KW-1185">Reference proteome</keyword>
<sequence length="104" mass="12456">MRGKELLTLDQRLEWMSTPTTEWELATYYTFTQHDLDTINRHRRDYNRLGFAVQLALLRYPGWSITDIKGVTLPKVKNCTFRHNLDTFYPVTCTVRQDIKYVRL</sequence>
<dbReference type="InterPro" id="IPR025296">
    <property type="entry name" value="DUF4158"/>
</dbReference>
<evidence type="ECO:0000259" key="1">
    <source>
        <dbReference type="Pfam" id="PF13700"/>
    </source>
</evidence>
<accession>A0ABU0L7G4</accession>
<evidence type="ECO:0000313" key="3">
    <source>
        <dbReference type="Proteomes" id="UP001242811"/>
    </source>
</evidence>
<dbReference type="EMBL" id="JAUSWA010000062">
    <property type="protein sequence ID" value="MDQ0497224.1"/>
    <property type="molecule type" value="Genomic_DNA"/>
</dbReference>
<feature type="domain" description="DUF4158" evidence="1">
    <location>
        <begin position="6"/>
        <end position="71"/>
    </location>
</feature>